<dbReference type="RefSeq" id="WP_354702179.1">
    <property type="nucleotide sequence ID" value="NZ_CP114014.1"/>
</dbReference>
<dbReference type="KEGG" id="parq:DSM112329_02533"/>
<name>A0AAU7AVQ7_9ACTN</name>
<sequence>MRLNPRRPTVDPERTRAAVAELDLPPAIWKTCPWEPRELIAEGLRQWLRCAGAALQDRQVIGMPSRAVDEAWHGLILCTARYAAFCDAAYGRFLHHHPEGGGLPSAASGPTMAQQLSNTVVAWSFVRGPGERCVLWDLDAAVGVAEPWGIPAARVAAIEATFP</sequence>
<proteinExistence type="predicted"/>
<evidence type="ECO:0000313" key="1">
    <source>
        <dbReference type="EMBL" id="XAY05675.1"/>
    </source>
</evidence>
<accession>A0AAU7AVQ7</accession>
<gene>
    <name evidence="1" type="ORF">DSM112329_02533</name>
</gene>
<protein>
    <submittedName>
        <fullName evidence="1">Uncharacterized protein</fullName>
    </submittedName>
</protein>
<reference evidence="1" key="1">
    <citation type="submission" date="2022-12" db="EMBL/GenBank/DDBJ databases">
        <title>Paraconexibacter alkalitolerans sp. nov. and Baekduia alba sp. nov., isolated from soil and emended description of the genera Paraconexibacter (Chun et al., 2020) and Baekduia (An et al., 2020).</title>
        <authorList>
            <person name="Vieira S."/>
            <person name="Huber K.J."/>
            <person name="Geppert A."/>
            <person name="Wolf J."/>
            <person name="Neumann-Schaal M."/>
            <person name="Muesken M."/>
            <person name="Overmann J."/>
        </authorList>
    </citation>
    <scope>NUCLEOTIDE SEQUENCE</scope>
    <source>
        <strain evidence="1">AEG42_29</strain>
    </source>
</reference>
<organism evidence="1">
    <name type="scientific">Paraconexibacter sp. AEG42_29</name>
    <dbReference type="NCBI Taxonomy" id="2997339"/>
    <lineage>
        <taxon>Bacteria</taxon>
        <taxon>Bacillati</taxon>
        <taxon>Actinomycetota</taxon>
        <taxon>Thermoleophilia</taxon>
        <taxon>Solirubrobacterales</taxon>
        <taxon>Paraconexibacteraceae</taxon>
        <taxon>Paraconexibacter</taxon>
    </lineage>
</organism>
<dbReference type="EMBL" id="CP114014">
    <property type="protein sequence ID" value="XAY05675.1"/>
    <property type="molecule type" value="Genomic_DNA"/>
</dbReference>
<dbReference type="AlphaFoldDB" id="A0AAU7AVQ7"/>